<dbReference type="AlphaFoldDB" id="A0A1N7LET8"/>
<gene>
    <name evidence="1" type="ORF">SAMN05421759_102640</name>
</gene>
<sequence>MFIRYEIPEIDKYRFLGWAFFRMKQSQRVSYIQKKVFDEEVDILRRKEAA</sequence>
<proteinExistence type="predicted"/>
<evidence type="ECO:0000313" key="1">
    <source>
        <dbReference type="EMBL" id="SIS72306.1"/>
    </source>
</evidence>
<evidence type="ECO:0000313" key="2">
    <source>
        <dbReference type="Proteomes" id="UP000186684"/>
    </source>
</evidence>
<reference evidence="2" key="1">
    <citation type="submission" date="2017-01" db="EMBL/GenBank/DDBJ databases">
        <authorList>
            <person name="Varghese N."/>
            <person name="Submissions S."/>
        </authorList>
    </citation>
    <scope>NUCLEOTIDE SEQUENCE [LARGE SCALE GENOMIC DNA]</scope>
    <source>
        <strain evidence="2">DSM 29430</strain>
    </source>
</reference>
<dbReference type="EMBL" id="FTOQ01000002">
    <property type="protein sequence ID" value="SIS72306.1"/>
    <property type="molecule type" value="Genomic_DNA"/>
</dbReference>
<keyword evidence="2" id="KW-1185">Reference proteome</keyword>
<name>A0A1N7LET8_9RHOB</name>
<organism evidence="1 2">
    <name type="scientific">Roseivivax lentus</name>
    <dbReference type="NCBI Taxonomy" id="633194"/>
    <lineage>
        <taxon>Bacteria</taxon>
        <taxon>Pseudomonadati</taxon>
        <taxon>Pseudomonadota</taxon>
        <taxon>Alphaproteobacteria</taxon>
        <taxon>Rhodobacterales</taxon>
        <taxon>Roseobacteraceae</taxon>
        <taxon>Roseivivax</taxon>
    </lineage>
</organism>
<accession>A0A1N7LET8</accession>
<dbReference type="Proteomes" id="UP000186684">
    <property type="component" value="Unassembled WGS sequence"/>
</dbReference>
<protein>
    <submittedName>
        <fullName evidence="1">Uncharacterized protein</fullName>
    </submittedName>
</protein>